<evidence type="ECO:0000313" key="4">
    <source>
        <dbReference type="Proteomes" id="UP000198711"/>
    </source>
</evidence>
<evidence type="ECO:0000256" key="1">
    <source>
        <dbReference type="SAM" id="Phobius"/>
    </source>
</evidence>
<keyword evidence="3" id="KW-0418">Kinase</keyword>
<keyword evidence="1" id="KW-1133">Transmembrane helix</keyword>
<keyword evidence="4" id="KW-1185">Reference proteome</keyword>
<keyword evidence="1" id="KW-0812">Transmembrane</keyword>
<dbReference type="AlphaFoldDB" id="A0A8X8LAC2"/>
<dbReference type="GO" id="GO:0000155">
    <property type="term" value="F:phosphorelay sensor kinase activity"/>
    <property type="evidence" value="ECO:0007669"/>
    <property type="project" value="InterPro"/>
</dbReference>
<evidence type="ECO:0000259" key="2">
    <source>
        <dbReference type="Pfam" id="PF06580"/>
    </source>
</evidence>
<proteinExistence type="predicted"/>
<dbReference type="GO" id="GO:0016020">
    <property type="term" value="C:membrane"/>
    <property type="evidence" value="ECO:0007669"/>
    <property type="project" value="InterPro"/>
</dbReference>
<feature type="transmembrane region" description="Helical" evidence="1">
    <location>
        <begin position="7"/>
        <end position="31"/>
    </location>
</feature>
<comment type="caution">
    <text evidence="3">The sequence shown here is derived from an EMBL/GenBank/DDBJ whole genome shotgun (WGS) entry which is preliminary data.</text>
</comment>
<protein>
    <submittedName>
        <fullName evidence="3">Histidine kinase</fullName>
    </submittedName>
</protein>
<keyword evidence="1" id="KW-0472">Membrane</keyword>
<reference evidence="3 4" key="1">
    <citation type="submission" date="2016-10" db="EMBL/GenBank/DDBJ databases">
        <authorList>
            <person name="Varghese N."/>
            <person name="Submissions S."/>
        </authorList>
    </citation>
    <scope>NUCLEOTIDE SEQUENCE [LARGE SCALE GENOMIC DNA]</scope>
    <source>
        <strain evidence="3 4">DSM 25353</strain>
    </source>
</reference>
<dbReference type="RefSeq" id="WP_092722050.1">
    <property type="nucleotide sequence ID" value="NZ_FNNO01000002.1"/>
</dbReference>
<gene>
    <name evidence="3" type="ORF">SAMN05444410_10236</name>
</gene>
<keyword evidence="3" id="KW-0808">Transferase</keyword>
<dbReference type="EMBL" id="FNNO01000002">
    <property type="protein sequence ID" value="SDW34016.1"/>
    <property type="molecule type" value="Genomic_DNA"/>
</dbReference>
<dbReference type="InterPro" id="IPR010559">
    <property type="entry name" value="Sig_transdc_His_kin_internal"/>
</dbReference>
<accession>A0A8X8LAC2</accession>
<evidence type="ECO:0000313" key="3">
    <source>
        <dbReference type="EMBL" id="SDW34016.1"/>
    </source>
</evidence>
<dbReference type="Pfam" id="PF06580">
    <property type="entry name" value="His_kinase"/>
    <property type="match status" value="1"/>
</dbReference>
<feature type="transmembrane region" description="Helical" evidence="1">
    <location>
        <begin position="37"/>
        <end position="53"/>
    </location>
</feature>
<dbReference type="InterPro" id="IPR050640">
    <property type="entry name" value="Bact_2-comp_sensor_kinase"/>
</dbReference>
<name>A0A8X8LAC2_9BACT</name>
<sequence>MKKHLATYWILQFTGWGLYCAGYIFLYLTILPWREDYFYAQLATHAISGLLLTHLMRTVIRRSGALDYPFKKQLLTVILLSLCFAFLIGLTAIGLETIMGIQDKRSVKYSFLNIVSRFAISYFQFVFLWNLIYFTYHYMQKNKQQKIDQARLESLLKELEIRTIKAHINPHFIFNALNSIRALVVEDPERARSAITQLSNILRNSMHGDKAEKILFEKELSVARDYLALELIRFEDRLQVSFDIDEDTLDHPVPTMILQAMIENALNYGINRNSSTGSLHVWSNYTNHHHVFGVTSSGSFREYIHERKEGIVKLQGRLDLMYGPDAGFGVIQTREGLIEAKISIPI</sequence>
<dbReference type="Proteomes" id="UP000198711">
    <property type="component" value="Unassembled WGS sequence"/>
</dbReference>
<dbReference type="PANTHER" id="PTHR34220">
    <property type="entry name" value="SENSOR HISTIDINE KINASE YPDA"/>
    <property type="match status" value="1"/>
</dbReference>
<feature type="transmembrane region" description="Helical" evidence="1">
    <location>
        <begin position="114"/>
        <end position="136"/>
    </location>
</feature>
<feature type="domain" description="Signal transduction histidine kinase internal region" evidence="2">
    <location>
        <begin position="160"/>
        <end position="238"/>
    </location>
</feature>
<organism evidence="3 4">
    <name type="scientific">Hydrobacter penzbergensis</name>
    <dbReference type="NCBI Taxonomy" id="1235997"/>
    <lineage>
        <taxon>Bacteria</taxon>
        <taxon>Pseudomonadati</taxon>
        <taxon>Bacteroidota</taxon>
        <taxon>Chitinophagia</taxon>
        <taxon>Chitinophagales</taxon>
        <taxon>Chitinophagaceae</taxon>
        <taxon>Hydrobacter</taxon>
    </lineage>
</organism>
<dbReference type="PANTHER" id="PTHR34220:SF7">
    <property type="entry name" value="SENSOR HISTIDINE KINASE YPDA"/>
    <property type="match status" value="1"/>
</dbReference>
<feature type="transmembrane region" description="Helical" evidence="1">
    <location>
        <begin position="74"/>
        <end position="94"/>
    </location>
</feature>